<name>A0A8J2KDM0_9HEXA</name>
<keyword evidence="2" id="KW-1185">Reference proteome</keyword>
<evidence type="ECO:0000313" key="1">
    <source>
        <dbReference type="EMBL" id="CAG7786818.1"/>
    </source>
</evidence>
<gene>
    <name evidence="1" type="ORF">AFUS01_LOCUS25368</name>
</gene>
<comment type="caution">
    <text evidence="1">The sequence shown here is derived from an EMBL/GenBank/DDBJ whole genome shotgun (WGS) entry which is preliminary data.</text>
</comment>
<dbReference type="Proteomes" id="UP000708208">
    <property type="component" value="Unassembled WGS sequence"/>
</dbReference>
<proteinExistence type="predicted"/>
<organism evidence="1 2">
    <name type="scientific">Allacma fusca</name>
    <dbReference type="NCBI Taxonomy" id="39272"/>
    <lineage>
        <taxon>Eukaryota</taxon>
        <taxon>Metazoa</taxon>
        <taxon>Ecdysozoa</taxon>
        <taxon>Arthropoda</taxon>
        <taxon>Hexapoda</taxon>
        <taxon>Collembola</taxon>
        <taxon>Symphypleona</taxon>
        <taxon>Sminthuridae</taxon>
        <taxon>Allacma</taxon>
    </lineage>
</organism>
<reference evidence="1" key="1">
    <citation type="submission" date="2021-06" db="EMBL/GenBank/DDBJ databases">
        <authorList>
            <person name="Hodson N. C."/>
            <person name="Mongue J. A."/>
            <person name="Jaron S. K."/>
        </authorList>
    </citation>
    <scope>NUCLEOTIDE SEQUENCE</scope>
</reference>
<protein>
    <submittedName>
        <fullName evidence="1">Uncharacterized protein</fullName>
    </submittedName>
</protein>
<evidence type="ECO:0000313" key="2">
    <source>
        <dbReference type="Proteomes" id="UP000708208"/>
    </source>
</evidence>
<feature type="non-terminal residue" evidence="1">
    <location>
        <position position="1"/>
    </location>
</feature>
<dbReference type="AlphaFoldDB" id="A0A8J2KDM0"/>
<sequence>MHCDSGRHYNDFNPHQKFPWTQRVGIVVRYIEPRQYSLCTLEDSQVSGSHLNHHQKNLKSETHVGVIKAVRLNRKILEPTPTISTMYLLIFLL</sequence>
<accession>A0A8J2KDM0</accession>
<dbReference type="EMBL" id="CAJVCH010326932">
    <property type="protein sequence ID" value="CAG7786818.1"/>
    <property type="molecule type" value="Genomic_DNA"/>
</dbReference>